<gene>
    <name evidence="1" type="ORF">A2W14_03300</name>
</gene>
<evidence type="ECO:0000313" key="2">
    <source>
        <dbReference type="Proteomes" id="UP000176665"/>
    </source>
</evidence>
<dbReference type="STRING" id="1798371.A2W14_03300"/>
<dbReference type="Proteomes" id="UP000176665">
    <property type="component" value="Unassembled WGS sequence"/>
</dbReference>
<dbReference type="EMBL" id="MFJA01000022">
    <property type="protein sequence ID" value="OGG03577.1"/>
    <property type="molecule type" value="Genomic_DNA"/>
</dbReference>
<evidence type="ECO:0008006" key="3">
    <source>
        <dbReference type="Google" id="ProtNLM"/>
    </source>
</evidence>
<protein>
    <recommendedName>
        <fullName evidence="3">(d)CMP kinase</fullName>
    </recommendedName>
</protein>
<proteinExistence type="predicted"/>
<dbReference type="AlphaFoldDB" id="A0A1F5YUD7"/>
<comment type="caution">
    <text evidence="1">The sequence shown here is derived from an EMBL/GenBank/DDBJ whole genome shotgun (WGS) entry which is preliminary data.</text>
</comment>
<dbReference type="SUPFAM" id="SSF52540">
    <property type="entry name" value="P-loop containing nucleoside triphosphate hydrolases"/>
    <property type="match status" value="1"/>
</dbReference>
<dbReference type="InterPro" id="IPR027417">
    <property type="entry name" value="P-loop_NTPase"/>
</dbReference>
<sequence>MDKTPISLLYRAITVSGRVASGATTLSRGLANALNWRLWNGGEIYRQHVRQNGIPLERTDLSEDKYHLNLDKYIKEKLKTEKNIVIESWLSGYDARGIKGVYKIFINCTDDSLRVDRLVNREKISIDAAKEHLKRREEENLKKWERLYRTKDFWNPDLYDLVIDTYHFGPVETLNLVLKALRYQKA</sequence>
<reference evidence="1 2" key="1">
    <citation type="journal article" date="2016" name="Nat. Commun.">
        <title>Thousands of microbial genomes shed light on interconnected biogeochemical processes in an aquifer system.</title>
        <authorList>
            <person name="Anantharaman K."/>
            <person name="Brown C.T."/>
            <person name="Hug L.A."/>
            <person name="Sharon I."/>
            <person name="Castelle C.J."/>
            <person name="Probst A.J."/>
            <person name="Thomas B.C."/>
            <person name="Singh A."/>
            <person name="Wilkins M.J."/>
            <person name="Karaoz U."/>
            <person name="Brodie E.L."/>
            <person name="Williams K.H."/>
            <person name="Hubbard S.S."/>
            <person name="Banfield J.F."/>
        </authorList>
    </citation>
    <scope>NUCLEOTIDE SEQUENCE [LARGE SCALE GENOMIC DNA]</scope>
</reference>
<evidence type="ECO:0000313" key="1">
    <source>
        <dbReference type="EMBL" id="OGG03577.1"/>
    </source>
</evidence>
<accession>A0A1F5YUD7</accession>
<name>A0A1F5YUD7_9BACT</name>
<dbReference type="Pfam" id="PF13189">
    <property type="entry name" value="Cytidylate_kin2"/>
    <property type="match status" value="1"/>
</dbReference>
<dbReference type="Gene3D" id="3.40.50.300">
    <property type="entry name" value="P-loop containing nucleotide triphosphate hydrolases"/>
    <property type="match status" value="1"/>
</dbReference>
<organism evidence="1 2">
    <name type="scientific">Candidatus Gottesmanbacteria bacterium RBG_16_37_8</name>
    <dbReference type="NCBI Taxonomy" id="1798371"/>
    <lineage>
        <taxon>Bacteria</taxon>
        <taxon>Candidatus Gottesmaniibacteriota</taxon>
    </lineage>
</organism>